<dbReference type="AlphaFoldDB" id="A0A919V6M3"/>
<keyword evidence="2" id="KW-0489">Methyltransferase</keyword>
<evidence type="ECO:0000259" key="1">
    <source>
        <dbReference type="Pfam" id="PF13847"/>
    </source>
</evidence>
<gene>
    <name evidence="2" type="ORF">Sru01_44820</name>
</gene>
<evidence type="ECO:0000313" key="3">
    <source>
        <dbReference type="Proteomes" id="UP000655287"/>
    </source>
</evidence>
<dbReference type="GO" id="GO:0032259">
    <property type="term" value="P:methylation"/>
    <property type="evidence" value="ECO:0007669"/>
    <property type="project" value="UniProtKB-KW"/>
</dbReference>
<keyword evidence="2" id="KW-0808">Transferase</keyword>
<dbReference type="PANTHER" id="PTHR43861:SF1">
    <property type="entry name" value="TRANS-ACONITATE 2-METHYLTRANSFERASE"/>
    <property type="match status" value="1"/>
</dbReference>
<dbReference type="PANTHER" id="PTHR43861">
    <property type="entry name" value="TRANS-ACONITATE 2-METHYLTRANSFERASE-RELATED"/>
    <property type="match status" value="1"/>
</dbReference>
<keyword evidence="3" id="KW-1185">Reference proteome</keyword>
<dbReference type="RefSeq" id="WP_203989540.1">
    <property type="nucleotide sequence ID" value="NZ_BOOU01000059.1"/>
</dbReference>
<dbReference type="SUPFAM" id="SSF53335">
    <property type="entry name" value="S-adenosyl-L-methionine-dependent methyltransferases"/>
    <property type="match status" value="1"/>
</dbReference>
<proteinExistence type="predicted"/>
<dbReference type="Pfam" id="PF13847">
    <property type="entry name" value="Methyltransf_31"/>
    <property type="match status" value="1"/>
</dbReference>
<dbReference type="Gene3D" id="3.40.50.150">
    <property type="entry name" value="Vaccinia Virus protein VP39"/>
    <property type="match status" value="1"/>
</dbReference>
<evidence type="ECO:0000313" key="2">
    <source>
        <dbReference type="EMBL" id="GII79500.1"/>
    </source>
</evidence>
<feature type="domain" description="Methyltransferase" evidence="1">
    <location>
        <begin position="26"/>
        <end position="130"/>
    </location>
</feature>
<dbReference type="GO" id="GO:0008168">
    <property type="term" value="F:methyltransferase activity"/>
    <property type="evidence" value="ECO:0007669"/>
    <property type="project" value="UniProtKB-KW"/>
</dbReference>
<reference evidence="2" key="1">
    <citation type="submission" date="2021-01" db="EMBL/GenBank/DDBJ databases">
        <title>Whole genome shotgun sequence of Sphaerisporangium rufum NBRC 109079.</title>
        <authorList>
            <person name="Komaki H."/>
            <person name="Tamura T."/>
        </authorList>
    </citation>
    <scope>NUCLEOTIDE SEQUENCE</scope>
    <source>
        <strain evidence="2">NBRC 109079</strain>
    </source>
</reference>
<dbReference type="InterPro" id="IPR029063">
    <property type="entry name" value="SAM-dependent_MTases_sf"/>
</dbReference>
<organism evidence="2 3">
    <name type="scientific">Sphaerisporangium rufum</name>
    <dbReference type="NCBI Taxonomy" id="1381558"/>
    <lineage>
        <taxon>Bacteria</taxon>
        <taxon>Bacillati</taxon>
        <taxon>Actinomycetota</taxon>
        <taxon>Actinomycetes</taxon>
        <taxon>Streptosporangiales</taxon>
        <taxon>Streptosporangiaceae</taxon>
        <taxon>Sphaerisporangium</taxon>
    </lineage>
</organism>
<comment type="caution">
    <text evidence="2">The sequence shown here is derived from an EMBL/GenBank/DDBJ whole genome shotgun (WGS) entry which is preliminary data.</text>
</comment>
<dbReference type="InterPro" id="IPR025714">
    <property type="entry name" value="Methyltranfer_dom"/>
</dbReference>
<dbReference type="EMBL" id="BOOU01000059">
    <property type="protein sequence ID" value="GII79500.1"/>
    <property type="molecule type" value="Genomic_DNA"/>
</dbReference>
<accession>A0A919V6M3</accession>
<protein>
    <submittedName>
        <fullName evidence="2">Methyltransferase</fullName>
    </submittedName>
</protein>
<name>A0A919V6M3_9ACTN</name>
<dbReference type="CDD" id="cd02440">
    <property type="entry name" value="AdoMet_MTases"/>
    <property type="match status" value="1"/>
</dbReference>
<sequence length="259" mass="27200">MTGPVDYDAELAAYHAVLCRAWDVRPGDRVLDIGCGAGRTTRDAARLALPGGALGVDASAAAVERARGLARAEGLRNVTFEHADAQTHQFAPGHFDLAISRFGTMFFADPIAAFGNIGRALRPGGRLVMLVWQAAARNEWDVAIRRALAGPGDPAPDAGAGPDPFSLADPATVTEILRAAGFAGVDLADVREPVHYGPDPAAALEWVRGFTCTNEALKHLDGATAAGALARLHDALAARMTGDGVRFDARAWLVTAHHR</sequence>
<dbReference type="Proteomes" id="UP000655287">
    <property type="component" value="Unassembled WGS sequence"/>
</dbReference>